<reference evidence="2" key="1">
    <citation type="journal article" date="2021" name="Nat. Microbiol.">
        <title>Cocultivation of an ultrasmall environmental parasitic bacterium with lytic ability against bacteria associated with wastewater foams.</title>
        <authorList>
            <person name="Batinovic S."/>
            <person name="Rose J.J.A."/>
            <person name="Ratcliffe J."/>
            <person name="Seviour R.J."/>
            <person name="Petrovski S."/>
        </authorList>
    </citation>
    <scope>NUCLEOTIDE SEQUENCE</scope>
    <source>
        <strain evidence="2">JR1</strain>
    </source>
</reference>
<gene>
    <name evidence="2" type="ORF">GII36_00405</name>
</gene>
<evidence type="ECO:0000259" key="1">
    <source>
        <dbReference type="PROSITE" id="PS50943"/>
    </source>
</evidence>
<dbReference type="Gene3D" id="1.10.260.40">
    <property type="entry name" value="lambda repressor-like DNA-binding domains"/>
    <property type="match status" value="1"/>
</dbReference>
<sequence length="72" mass="7998">MNENELMKTFGKRVAVVRKSKGVTQQQLAESISMSVVAIAYIETGKRWARLGTLNKIASSLKVDIADLFKDI</sequence>
<feature type="domain" description="HTH cro/C1-type" evidence="1">
    <location>
        <begin position="14"/>
        <end position="68"/>
    </location>
</feature>
<dbReference type="Proteomes" id="UP001059824">
    <property type="component" value="Chromosome"/>
</dbReference>
<dbReference type="SMART" id="SM00530">
    <property type="entry name" value="HTH_XRE"/>
    <property type="match status" value="1"/>
</dbReference>
<dbReference type="RefSeq" id="WP_260763583.1">
    <property type="nucleotide sequence ID" value="NZ_CP045921.1"/>
</dbReference>
<name>A0A857MNR1_9BACT</name>
<evidence type="ECO:0000313" key="3">
    <source>
        <dbReference type="Proteomes" id="UP001059824"/>
    </source>
</evidence>
<dbReference type="CDD" id="cd00093">
    <property type="entry name" value="HTH_XRE"/>
    <property type="match status" value="1"/>
</dbReference>
<proteinExistence type="predicted"/>
<accession>A0A857MNR1</accession>
<protein>
    <submittedName>
        <fullName evidence="2">Helix-turn-helix domain-containing protein</fullName>
    </submittedName>
</protein>
<evidence type="ECO:0000313" key="2">
    <source>
        <dbReference type="EMBL" id="QHN42320.1"/>
    </source>
</evidence>
<dbReference type="AlphaFoldDB" id="A0A857MNR1"/>
<dbReference type="GO" id="GO:0003677">
    <property type="term" value="F:DNA binding"/>
    <property type="evidence" value="ECO:0007669"/>
    <property type="project" value="InterPro"/>
</dbReference>
<dbReference type="InterPro" id="IPR001387">
    <property type="entry name" value="Cro/C1-type_HTH"/>
</dbReference>
<dbReference type="PROSITE" id="PS50943">
    <property type="entry name" value="HTH_CROC1"/>
    <property type="match status" value="1"/>
</dbReference>
<dbReference type="EMBL" id="CP045921">
    <property type="protein sequence ID" value="QHN42320.1"/>
    <property type="molecule type" value="Genomic_DNA"/>
</dbReference>
<dbReference type="InterPro" id="IPR010982">
    <property type="entry name" value="Lambda_DNA-bd_dom_sf"/>
</dbReference>
<organism evidence="2 3">
    <name type="scientific">Candidatus Mycosynbacter amalyticus</name>
    <dbReference type="NCBI Taxonomy" id="2665156"/>
    <lineage>
        <taxon>Bacteria</taxon>
        <taxon>Candidatus Saccharimonadota</taxon>
        <taxon>Candidatus Saccharimonadota incertae sedis</taxon>
        <taxon>Candidatus Mycosynbacter</taxon>
    </lineage>
</organism>
<dbReference type="Pfam" id="PF01381">
    <property type="entry name" value="HTH_3"/>
    <property type="match status" value="1"/>
</dbReference>
<dbReference type="KEGG" id="mama:GII36_00405"/>
<dbReference type="SUPFAM" id="SSF47413">
    <property type="entry name" value="lambda repressor-like DNA-binding domains"/>
    <property type="match status" value="1"/>
</dbReference>
<keyword evidence="3" id="KW-1185">Reference proteome</keyword>